<sequence>MTIGFEVANLDAAVTEVVQMAVHVGQTELRNIDRSTQVDLNDREQVRQYLKDRAKARYSSEKLTAGGIQIARIEDVPYRGLGFVFEQQKGVVTHPPLERVDGDDDGEIEYCVVFWTNVSRWS</sequence>
<protein>
    <submittedName>
        <fullName evidence="1">Uncharacterized protein</fullName>
    </submittedName>
</protein>
<gene>
    <name evidence="1" type="ORF">F4827_006589</name>
</gene>
<dbReference type="Proteomes" id="UP000571554">
    <property type="component" value="Unassembled WGS sequence"/>
</dbReference>
<dbReference type="EMBL" id="JACHBW010000030">
    <property type="protein sequence ID" value="MBB6106713.1"/>
    <property type="molecule type" value="Genomic_DNA"/>
</dbReference>
<reference evidence="1 2" key="1">
    <citation type="submission" date="2020-08" db="EMBL/GenBank/DDBJ databases">
        <title>Above-ground endophytic microbial communities from plants in different locations in the United States.</title>
        <authorList>
            <person name="Frank C."/>
        </authorList>
    </citation>
    <scope>NUCLEOTIDE SEQUENCE [LARGE SCALE GENOMIC DNA]</scope>
    <source>
        <strain evidence="1 2">WP4_2_2</strain>
    </source>
</reference>
<organism evidence="1 2">
    <name type="scientific">Paraburkholderia bannensis</name>
    <dbReference type="NCBI Taxonomy" id="765414"/>
    <lineage>
        <taxon>Bacteria</taxon>
        <taxon>Pseudomonadati</taxon>
        <taxon>Pseudomonadota</taxon>
        <taxon>Betaproteobacteria</taxon>
        <taxon>Burkholderiales</taxon>
        <taxon>Burkholderiaceae</taxon>
        <taxon>Paraburkholderia</taxon>
    </lineage>
</organism>
<dbReference type="AlphaFoldDB" id="A0A7W9U479"/>
<keyword evidence="2" id="KW-1185">Reference proteome</keyword>
<evidence type="ECO:0000313" key="2">
    <source>
        <dbReference type="Proteomes" id="UP000571554"/>
    </source>
</evidence>
<name>A0A7W9U479_9BURK</name>
<proteinExistence type="predicted"/>
<comment type="caution">
    <text evidence="1">The sequence shown here is derived from an EMBL/GenBank/DDBJ whole genome shotgun (WGS) entry which is preliminary data.</text>
</comment>
<dbReference type="RefSeq" id="WP_183732314.1">
    <property type="nucleotide sequence ID" value="NZ_JACHBW010000030.1"/>
</dbReference>
<evidence type="ECO:0000313" key="1">
    <source>
        <dbReference type="EMBL" id="MBB6106713.1"/>
    </source>
</evidence>
<accession>A0A7W9U479</accession>